<evidence type="ECO:0000313" key="1">
    <source>
        <dbReference type="EMBL" id="GME79123.1"/>
    </source>
</evidence>
<dbReference type="EMBL" id="BSXS01002451">
    <property type="protein sequence ID" value="GME79123.1"/>
    <property type="molecule type" value="Genomic_DNA"/>
</dbReference>
<protein>
    <submittedName>
        <fullName evidence="1">Unnamed protein product</fullName>
    </submittedName>
</protein>
<dbReference type="Proteomes" id="UP001165064">
    <property type="component" value="Unassembled WGS sequence"/>
</dbReference>
<sequence>MFSNFNETLNGMDCIKSFGSDSVNRFKQKNIRLIDEWTVVTNLTVTNQRWLAIYLTMIGVAFMFLISMLCVFNVFNIGAASTGVLLASVLADINTLGFVIRCYTNVESKLTSAERLVDYAYNLPQEPTTGGTMDPNIEWPTKAQIEYRDVSMRYRSELPLVLKHCTLSIAGESRLGICGRTGAGKSTILSTLYRLNELESGSILIDGVDISTLNLKFLRSKLSIIPQDPVLFKGSIRDNLDPFHENSDDSLWDALRRSGLIEADALADIKLQQDQESMHQFHLDQEVEDNGENFSLGERQLIALARALVKKAKILIMDEATSTVDYETDHKIQTTIEKEFSECTILCIAHRLKTIVGYDNILVLDNGEVAEFGMPLDLFKKGGIFKEMCDKTGVTSDDF</sequence>
<proteinExistence type="predicted"/>
<keyword evidence="2" id="KW-1185">Reference proteome</keyword>
<reference evidence="1" key="1">
    <citation type="submission" date="2023-04" db="EMBL/GenBank/DDBJ databases">
        <title>Ambrosiozyma monospora NBRC 10751.</title>
        <authorList>
            <person name="Ichikawa N."/>
            <person name="Sato H."/>
            <person name="Tonouchi N."/>
        </authorList>
    </citation>
    <scope>NUCLEOTIDE SEQUENCE</scope>
    <source>
        <strain evidence="1">NBRC 10751</strain>
    </source>
</reference>
<name>A0ACB5T1W7_AMBMO</name>
<comment type="caution">
    <text evidence="1">The sequence shown here is derived from an EMBL/GenBank/DDBJ whole genome shotgun (WGS) entry which is preliminary data.</text>
</comment>
<accession>A0ACB5T1W7</accession>
<gene>
    <name evidence="1" type="ORF">Amon02_000377700</name>
</gene>
<organism evidence="1 2">
    <name type="scientific">Ambrosiozyma monospora</name>
    <name type="common">Yeast</name>
    <name type="synonym">Endomycopsis monosporus</name>
    <dbReference type="NCBI Taxonomy" id="43982"/>
    <lineage>
        <taxon>Eukaryota</taxon>
        <taxon>Fungi</taxon>
        <taxon>Dikarya</taxon>
        <taxon>Ascomycota</taxon>
        <taxon>Saccharomycotina</taxon>
        <taxon>Pichiomycetes</taxon>
        <taxon>Pichiales</taxon>
        <taxon>Pichiaceae</taxon>
        <taxon>Ambrosiozyma</taxon>
    </lineage>
</organism>
<evidence type="ECO:0000313" key="2">
    <source>
        <dbReference type="Proteomes" id="UP001165064"/>
    </source>
</evidence>